<sequence length="353" mass="40378">KKKKLLLYFIRNPVLRNNLFSILNTGCHTIIKLKLVEREEMLRQMKCVDVFHALHKCTYPGCLGQASTAWVISPLAYNFLQSLTRSDVKDDKYVKINEALKAKSVYRSMTAAFYAPSINLEEKLKKSKSKNMNMKQVDFSKEQAGDIISEWANQQDDFKTFNIEKSIPADILYAVVDMSNFQGAWEKKSSKGRFMKIHNSFNYTQDINYEARIMELPTQDSDFRVIVLAPSQTDLLHTLFRRLTNEGLAASFASVQPLFSVDSVFTPPDIAITSHTNMSSKERDKSESRIVQYGTTEINNLGVRAKVLSCLYSTKKLPPYSGNFKPEEEKAPYFFAITFKDTPIFTGQYIPKL</sequence>
<dbReference type="InterPro" id="IPR036186">
    <property type="entry name" value="Serpin_sf"/>
</dbReference>
<organism evidence="3">
    <name type="scientific">Pectinophora gossypiella</name>
    <name type="common">Cotton pink bollworm</name>
    <name type="synonym">Depressaria gossypiella</name>
    <dbReference type="NCBI Taxonomy" id="13191"/>
    <lineage>
        <taxon>Eukaryota</taxon>
        <taxon>Metazoa</taxon>
        <taxon>Ecdysozoa</taxon>
        <taxon>Arthropoda</taxon>
        <taxon>Hexapoda</taxon>
        <taxon>Insecta</taxon>
        <taxon>Pterygota</taxon>
        <taxon>Neoptera</taxon>
        <taxon>Endopterygota</taxon>
        <taxon>Lepidoptera</taxon>
        <taxon>Glossata</taxon>
        <taxon>Ditrysia</taxon>
        <taxon>Gelechioidea</taxon>
        <taxon>Gelechiidae</taxon>
        <taxon>Apatetrinae</taxon>
        <taxon>Pectinophora</taxon>
    </lineage>
</organism>
<accession>A0A1E1WNX2</accession>
<proteinExistence type="predicted"/>
<protein>
    <submittedName>
        <fullName evidence="3">Uncharacterized protein</fullName>
    </submittedName>
</protein>
<evidence type="ECO:0000313" key="3">
    <source>
        <dbReference type="EMBL" id="JAT88617.1"/>
    </source>
</evidence>
<feature type="non-terminal residue" evidence="3">
    <location>
        <position position="1"/>
    </location>
</feature>
<keyword evidence="1" id="KW-0646">Protease inhibitor</keyword>
<dbReference type="OrthoDB" id="6914168at2759"/>
<dbReference type="AlphaFoldDB" id="A0A1E1WNX2"/>
<dbReference type="EMBL" id="GDQN01002437">
    <property type="protein sequence ID" value="JAT88617.1"/>
    <property type="molecule type" value="Transcribed_RNA"/>
</dbReference>
<dbReference type="Gene3D" id="3.30.497.10">
    <property type="entry name" value="Antithrombin, subunit I, domain 2"/>
    <property type="match status" value="1"/>
</dbReference>
<dbReference type="GO" id="GO:0004867">
    <property type="term" value="F:serine-type endopeptidase inhibitor activity"/>
    <property type="evidence" value="ECO:0007669"/>
    <property type="project" value="UniProtKB-KW"/>
</dbReference>
<dbReference type="Gene3D" id="2.30.39.10">
    <property type="entry name" value="Alpha-1-antitrypsin, domain 1"/>
    <property type="match status" value="1"/>
</dbReference>
<evidence type="ECO:0000256" key="1">
    <source>
        <dbReference type="ARBA" id="ARBA00022690"/>
    </source>
</evidence>
<dbReference type="InterPro" id="IPR042178">
    <property type="entry name" value="Serpin_sf_1"/>
</dbReference>
<evidence type="ECO:0000256" key="2">
    <source>
        <dbReference type="ARBA" id="ARBA00022900"/>
    </source>
</evidence>
<name>A0A1E1WNX2_PECGO</name>
<dbReference type="SUPFAM" id="SSF56574">
    <property type="entry name" value="Serpins"/>
    <property type="match status" value="1"/>
</dbReference>
<dbReference type="InterPro" id="IPR042185">
    <property type="entry name" value="Serpin_sf_2"/>
</dbReference>
<gene>
    <name evidence="3" type="ORF">g.8745</name>
</gene>
<keyword evidence="2" id="KW-0722">Serine protease inhibitor</keyword>
<reference evidence="3" key="1">
    <citation type="submission" date="2015-09" db="EMBL/GenBank/DDBJ databases">
        <title>De novo assembly of Pectinophora gossypiella (Pink Bollworm) gut transcriptome.</title>
        <authorList>
            <person name="Tassone E.E."/>
        </authorList>
    </citation>
    <scope>NUCLEOTIDE SEQUENCE</scope>
</reference>